<dbReference type="Pfam" id="PF06886">
    <property type="entry name" value="TPX2"/>
    <property type="match status" value="2"/>
</dbReference>
<evidence type="ECO:0000313" key="8">
    <source>
        <dbReference type="EMBL" id="OMH82231.1"/>
    </source>
</evidence>
<feature type="compositionally biased region" description="Low complexity" evidence="6">
    <location>
        <begin position="101"/>
        <end position="120"/>
    </location>
</feature>
<gene>
    <name evidence="8" type="ORF">AX774_g4288</name>
</gene>
<evidence type="ECO:0000256" key="2">
    <source>
        <dbReference type="ARBA" id="ARBA00005885"/>
    </source>
</evidence>
<feature type="compositionally biased region" description="Basic and acidic residues" evidence="6">
    <location>
        <begin position="488"/>
        <end position="506"/>
    </location>
</feature>
<feature type="coiled-coil region" evidence="5">
    <location>
        <begin position="654"/>
        <end position="681"/>
    </location>
</feature>
<keyword evidence="3" id="KW-0963">Cytoplasm</keyword>
<feature type="region of interest" description="Disordered" evidence="6">
    <location>
        <begin position="232"/>
        <end position="263"/>
    </location>
</feature>
<proteinExistence type="inferred from homology"/>
<feature type="compositionally biased region" description="Basic and acidic residues" evidence="6">
    <location>
        <begin position="472"/>
        <end position="481"/>
    </location>
</feature>
<sequence length="802" mass="92573">MEKSRIQKNGNHGYENPNIESIFEFNAPRIYDLSKTPGPGVDDWQGYPDIQSAGEAGGKSGHHYKKRYNVTPFPKEKSTLLIPEHDQSNESFSGQSKQSAGNRSINRNNNRNRNRNSVGGRNVGTGAGGSTATDFVSPKVNRRITFELQEWSAEKKRMFLGVDKQNKKPQFALNEDNYELKDKFKQNTHNIVSIELNNAAESDVNVLASESHDDFERAKTFGGIKSSMKQAHDSSAYENKRKKVGWSTTETPELPETTEISDGMDNDKREQAIIESVGSENIDILDAIKYGKEDGNDNPSNFDVTGVEANDDIAREMEQYTCQISSLPQEQTVQLETEEVTPNKISQPNEYTLLEFSHSDKGIDKDYEIHDAKENVKKVEDFVEEQGRKDGFDECGGKNEQEEDDEDDADDAEEKDAEEEEDDEMFIDVKDIEKFKLDLQQRREQVREFQNEMLKKVQNSIEKNKQERKRKAKEDLEREQQDECEERDAEHFSQGDEVVEKGGVERGKKKQKLDKEEGHEEQERPYLYAVDGPRLINRPLFNTGDIAVKSKTTPNQLSNEKTKLRSKKTTKTKVPREKELLTIAEPFIFETDKIAERKLSRLREYINAAREKEQKLRHFTAQPMPVFSTPKLPPKAVRPSVEPEPFRLLVDQRGMEYQRRLAEKQEKLEQLRRARMQFKANPVPESTYFYHQPTDTNDLHVNSETRARPLTETLDIHLNTEARTQQRNLWNEAFNKRQTEQELQLERERQARLENERLNIARLRAAIVHKPLPVPDYTNPLVIKPSDRPTTVPITPPWDKHN</sequence>
<feature type="compositionally biased region" description="Basic and acidic residues" evidence="6">
    <location>
        <begin position="513"/>
        <end position="524"/>
    </location>
</feature>
<keyword evidence="4" id="KW-0206">Cytoskeleton</keyword>
<feature type="domain" description="TPX2 C-terminal" evidence="7">
    <location>
        <begin position="657"/>
        <end position="693"/>
    </location>
</feature>
<comment type="similarity">
    <text evidence="2">Belongs to the TPX2 family.</text>
</comment>
<feature type="region of interest" description="Disordered" evidence="6">
    <location>
        <begin position="1"/>
        <end position="20"/>
    </location>
</feature>
<feature type="compositionally biased region" description="Low complexity" evidence="6">
    <location>
        <begin position="248"/>
        <end position="258"/>
    </location>
</feature>
<dbReference type="EMBL" id="LSSK01000711">
    <property type="protein sequence ID" value="OMH82231.1"/>
    <property type="molecule type" value="Genomic_DNA"/>
</dbReference>
<name>A0A1R1PMN3_ZANCU</name>
<feature type="region of interest" description="Disordered" evidence="6">
    <location>
        <begin position="547"/>
        <end position="571"/>
    </location>
</feature>
<feature type="compositionally biased region" description="Basic and acidic residues" evidence="6">
    <location>
        <begin position="374"/>
        <end position="400"/>
    </location>
</feature>
<evidence type="ECO:0000256" key="3">
    <source>
        <dbReference type="ARBA" id="ARBA00022490"/>
    </source>
</evidence>
<accession>A0A1R1PMN3</accession>
<dbReference type="GO" id="GO:0005856">
    <property type="term" value="C:cytoskeleton"/>
    <property type="evidence" value="ECO:0007669"/>
    <property type="project" value="UniProtKB-SubCell"/>
</dbReference>
<dbReference type="Proteomes" id="UP000188320">
    <property type="component" value="Unassembled WGS sequence"/>
</dbReference>
<feature type="coiled-coil region" evidence="5">
    <location>
        <begin position="595"/>
        <end position="622"/>
    </location>
</feature>
<protein>
    <submittedName>
        <fullName evidence="8">Targeting protein for Xklp2-like protein</fullName>
    </submittedName>
</protein>
<evidence type="ECO:0000256" key="1">
    <source>
        <dbReference type="ARBA" id="ARBA00004245"/>
    </source>
</evidence>
<keyword evidence="5" id="KW-0175">Coiled coil</keyword>
<feature type="compositionally biased region" description="Acidic residues" evidence="6">
    <location>
        <begin position="401"/>
        <end position="426"/>
    </location>
</feature>
<comment type="caution">
    <text evidence="8">The sequence shown here is derived from an EMBL/GenBank/DDBJ whole genome shotgun (WGS) entry which is preliminary data.</text>
</comment>
<dbReference type="OrthoDB" id="1684416at2759"/>
<evidence type="ECO:0000256" key="4">
    <source>
        <dbReference type="ARBA" id="ARBA00023212"/>
    </source>
</evidence>
<dbReference type="InterPro" id="IPR027329">
    <property type="entry name" value="TPX2_C"/>
</dbReference>
<keyword evidence="9" id="KW-1185">Reference proteome</keyword>
<organism evidence="8 9">
    <name type="scientific">Zancudomyces culisetae</name>
    <name type="common">Gut fungus</name>
    <name type="synonym">Smittium culisetae</name>
    <dbReference type="NCBI Taxonomy" id="1213189"/>
    <lineage>
        <taxon>Eukaryota</taxon>
        <taxon>Fungi</taxon>
        <taxon>Fungi incertae sedis</taxon>
        <taxon>Zoopagomycota</taxon>
        <taxon>Kickxellomycotina</taxon>
        <taxon>Harpellomycetes</taxon>
        <taxon>Harpellales</taxon>
        <taxon>Legeriomycetaceae</taxon>
        <taxon>Zancudomyces</taxon>
    </lineage>
</organism>
<evidence type="ECO:0000256" key="5">
    <source>
        <dbReference type="SAM" id="Coils"/>
    </source>
</evidence>
<comment type="subcellular location">
    <subcellularLocation>
        <location evidence="1">Cytoplasm</location>
        <location evidence="1">Cytoskeleton</location>
    </subcellularLocation>
</comment>
<dbReference type="AlphaFoldDB" id="A0A1R1PMN3"/>
<feature type="region of interest" description="Disordered" evidence="6">
    <location>
        <begin position="87"/>
        <end position="134"/>
    </location>
</feature>
<feature type="region of interest" description="Disordered" evidence="6">
    <location>
        <begin position="456"/>
        <end position="528"/>
    </location>
</feature>
<evidence type="ECO:0000313" key="9">
    <source>
        <dbReference type="Proteomes" id="UP000188320"/>
    </source>
</evidence>
<feature type="compositionally biased region" description="Polar residues" evidence="6">
    <location>
        <begin position="89"/>
        <end position="100"/>
    </location>
</feature>
<evidence type="ECO:0000259" key="7">
    <source>
        <dbReference type="Pfam" id="PF06886"/>
    </source>
</evidence>
<feature type="domain" description="TPX2 C-terminal" evidence="7">
    <location>
        <begin position="717"/>
        <end position="791"/>
    </location>
</feature>
<reference evidence="9" key="1">
    <citation type="submission" date="2017-01" db="EMBL/GenBank/DDBJ databases">
        <authorList>
            <person name="Wang Y."/>
            <person name="White M."/>
            <person name="Kvist S."/>
            <person name="Moncalvo J.-M."/>
        </authorList>
    </citation>
    <scope>NUCLEOTIDE SEQUENCE [LARGE SCALE GENOMIC DNA]</scope>
    <source>
        <strain evidence="9">COL-18-3</strain>
    </source>
</reference>
<feature type="region of interest" description="Disordered" evidence="6">
    <location>
        <begin position="374"/>
        <end position="428"/>
    </location>
</feature>
<feature type="compositionally biased region" description="Polar residues" evidence="6">
    <location>
        <begin position="550"/>
        <end position="559"/>
    </location>
</feature>
<feature type="region of interest" description="Disordered" evidence="6">
    <location>
        <begin position="31"/>
        <end position="71"/>
    </location>
</feature>
<evidence type="ECO:0000256" key="6">
    <source>
        <dbReference type="SAM" id="MobiDB-lite"/>
    </source>
</evidence>